<comment type="caution">
    <text evidence="9">The sequence shown here is derived from an EMBL/GenBank/DDBJ whole genome shotgun (WGS) entry which is preliminary data.</text>
</comment>
<evidence type="ECO:0000256" key="6">
    <source>
        <dbReference type="ARBA" id="ARBA00022801"/>
    </source>
</evidence>
<feature type="active site" description="Proton acceptor" evidence="8">
    <location>
        <position position="64"/>
    </location>
</feature>
<organism evidence="9 10">
    <name type="scientific">Gangjinia marincola</name>
    <dbReference type="NCBI Taxonomy" id="578463"/>
    <lineage>
        <taxon>Bacteria</taxon>
        <taxon>Pseudomonadati</taxon>
        <taxon>Bacteroidota</taxon>
        <taxon>Flavobacteriia</taxon>
        <taxon>Flavobacteriales</taxon>
        <taxon>Flavobacteriaceae</taxon>
        <taxon>Gangjinia</taxon>
    </lineage>
</organism>
<dbReference type="EC" id="3.1.26.11" evidence="8"/>
<evidence type="ECO:0000256" key="3">
    <source>
        <dbReference type="ARBA" id="ARBA00022722"/>
    </source>
</evidence>
<keyword evidence="6 8" id="KW-0378">Hydrolase</keyword>
<keyword evidence="7 8" id="KW-0862">Zinc</keyword>
<name>A0ABP3XRY3_9FLAO</name>
<sequence length="302" mass="34154">MKLTILGCFSASPSSNAKPTSQVLEIANHVILIDCGENTQVELRRQKIKFSRIKQIFISHLHGDHFYGLIGLISTFSLLNRKTDLHVYGPKGIKEIILLQLKYGNAYTTFELYFHELTSAESELVFEDHKIEVHTIPLEHRVYTNGYLYKEKPGDRKLNMAQVEKYPIEVSQYNNLKKGKDVVLDDGSIIANKELTLDPLPPRSYAFCSDTKYKPDIIPLIKGVTGLYHESTFLESHVHLCEKTKHATAKQAAKIAKAAEVGLLILGHYSGRYKSLSLFKAEAEEVFDHVALAEDGKVFEFD</sequence>
<keyword evidence="5 8" id="KW-0255">Endonuclease</keyword>
<evidence type="ECO:0000256" key="8">
    <source>
        <dbReference type="HAMAP-Rule" id="MF_01818"/>
    </source>
</evidence>
<dbReference type="InterPro" id="IPR036866">
    <property type="entry name" value="RibonucZ/Hydroxyglut_hydro"/>
</dbReference>
<comment type="function">
    <text evidence="8">Zinc phosphodiesterase, which displays some tRNA 3'-processing endonuclease activity. Probably involved in tRNA maturation, by removing a 3'-trailer from precursor tRNA.</text>
</comment>
<feature type="binding site" evidence="8">
    <location>
        <position position="60"/>
    </location>
    <ligand>
        <name>Zn(2+)</name>
        <dbReference type="ChEBI" id="CHEBI:29105"/>
        <label>1</label>
        <note>catalytic</note>
    </ligand>
</feature>
<accession>A0ABP3XRY3</accession>
<dbReference type="RefSeq" id="WP_343762562.1">
    <property type="nucleotide sequence ID" value="NZ_BAAAFG010000001.1"/>
</dbReference>
<feature type="binding site" evidence="8">
    <location>
        <position position="62"/>
    </location>
    <ligand>
        <name>Zn(2+)</name>
        <dbReference type="ChEBI" id="CHEBI:29105"/>
        <label>1</label>
        <note>catalytic</note>
    </ligand>
</feature>
<comment type="subunit">
    <text evidence="1 8">Homodimer.</text>
</comment>
<proteinExistence type="inferred from homology"/>
<dbReference type="Pfam" id="PF23023">
    <property type="entry name" value="Anti-Pycsar_Apyc1"/>
    <property type="match status" value="1"/>
</dbReference>
<keyword evidence="2 8" id="KW-0819">tRNA processing</keyword>
<keyword evidence="3 8" id="KW-0540">Nuclease</keyword>
<dbReference type="NCBIfam" id="NF000801">
    <property type="entry name" value="PRK00055.1-3"/>
    <property type="match status" value="1"/>
</dbReference>
<dbReference type="Proteomes" id="UP001500507">
    <property type="component" value="Unassembled WGS sequence"/>
</dbReference>
<dbReference type="EMBL" id="BAAAFG010000001">
    <property type="protein sequence ID" value="GAA0871012.1"/>
    <property type="molecule type" value="Genomic_DNA"/>
</dbReference>
<comment type="catalytic activity">
    <reaction evidence="8">
        <text>Endonucleolytic cleavage of RNA, removing extra 3' nucleotides from tRNA precursor, generating 3' termini of tRNAs. A 3'-hydroxy group is left at the tRNA terminus and a 5'-phosphoryl group is left at the trailer molecule.</text>
        <dbReference type="EC" id="3.1.26.11"/>
    </reaction>
</comment>
<feature type="binding site" evidence="8">
    <location>
        <position position="210"/>
    </location>
    <ligand>
        <name>Zn(2+)</name>
        <dbReference type="ChEBI" id="CHEBI:29105"/>
        <label>1</label>
        <note>catalytic</note>
    </ligand>
</feature>
<keyword evidence="10" id="KW-1185">Reference proteome</keyword>
<dbReference type="PANTHER" id="PTHR46018:SF2">
    <property type="entry name" value="ZINC PHOSPHODIESTERASE ELAC PROTEIN 1"/>
    <property type="match status" value="1"/>
</dbReference>
<evidence type="ECO:0000256" key="2">
    <source>
        <dbReference type="ARBA" id="ARBA00022694"/>
    </source>
</evidence>
<comment type="similarity">
    <text evidence="8">Belongs to the RNase Z family.</text>
</comment>
<protein>
    <recommendedName>
        <fullName evidence="8">Ribonuclease Z</fullName>
        <shortName evidence="8">RNase Z</shortName>
        <ecNumber evidence="8">3.1.26.11</ecNumber>
    </recommendedName>
    <alternativeName>
        <fullName evidence="8">tRNA 3 endonuclease</fullName>
    </alternativeName>
    <alternativeName>
        <fullName evidence="8">tRNase Z</fullName>
    </alternativeName>
</protein>
<dbReference type="NCBIfam" id="TIGR02651">
    <property type="entry name" value="RNase_Z"/>
    <property type="match status" value="1"/>
</dbReference>
<feature type="binding site" evidence="8">
    <location>
        <position position="64"/>
    </location>
    <ligand>
        <name>Zn(2+)</name>
        <dbReference type="ChEBI" id="CHEBI:29105"/>
        <label>2</label>
        <note>catalytic</note>
    </ligand>
</feature>
<feature type="binding site" evidence="8">
    <location>
        <position position="210"/>
    </location>
    <ligand>
        <name>Zn(2+)</name>
        <dbReference type="ChEBI" id="CHEBI:29105"/>
        <label>2</label>
        <note>catalytic</note>
    </ligand>
</feature>
<evidence type="ECO:0000256" key="4">
    <source>
        <dbReference type="ARBA" id="ARBA00022723"/>
    </source>
</evidence>
<evidence type="ECO:0000313" key="10">
    <source>
        <dbReference type="Proteomes" id="UP001500507"/>
    </source>
</evidence>
<evidence type="ECO:0000313" key="9">
    <source>
        <dbReference type="EMBL" id="GAA0871012.1"/>
    </source>
</evidence>
<comment type="cofactor">
    <cofactor evidence="8">
        <name>Zn(2+)</name>
        <dbReference type="ChEBI" id="CHEBI:29105"/>
    </cofactor>
    <text evidence="8">Binds 2 Zn(2+) ions.</text>
</comment>
<dbReference type="SUPFAM" id="SSF56281">
    <property type="entry name" value="Metallo-hydrolase/oxidoreductase"/>
    <property type="match status" value="1"/>
</dbReference>
<dbReference type="HAMAP" id="MF_01818">
    <property type="entry name" value="RNase_Z_BN"/>
    <property type="match status" value="1"/>
</dbReference>
<feature type="binding site" evidence="8">
    <location>
        <position position="65"/>
    </location>
    <ligand>
        <name>Zn(2+)</name>
        <dbReference type="ChEBI" id="CHEBI:29105"/>
        <label>2</label>
        <note>catalytic</note>
    </ligand>
</feature>
<evidence type="ECO:0000256" key="1">
    <source>
        <dbReference type="ARBA" id="ARBA00011738"/>
    </source>
</evidence>
<reference evidence="10" key="1">
    <citation type="journal article" date="2019" name="Int. J. Syst. Evol. Microbiol.">
        <title>The Global Catalogue of Microorganisms (GCM) 10K type strain sequencing project: providing services to taxonomists for standard genome sequencing and annotation.</title>
        <authorList>
            <consortium name="The Broad Institute Genomics Platform"/>
            <consortium name="The Broad Institute Genome Sequencing Center for Infectious Disease"/>
            <person name="Wu L."/>
            <person name="Ma J."/>
        </authorList>
    </citation>
    <scope>NUCLEOTIDE SEQUENCE [LARGE SCALE GENOMIC DNA]</scope>
    <source>
        <strain evidence="10">JCM 16082</strain>
    </source>
</reference>
<feature type="binding site" evidence="8">
    <location>
        <position position="268"/>
    </location>
    <ligand>
        <name>Zn(2+)</name>
        <dbReference type="ChEBI" id="CHEBI:29105"/>
        <label>2</label>
        <note>catalytic</note>
    </ligand>
</feature>
<dbReference type="PANTHER" id="PTHR46018">
    <property type="entry name" value="ZINC PHOSPHODIESTERASE ELAC PROTEIN 1"/>
    <property type="match status" value="1"/>
</dbReference>
<feature type="binding site" evidence="8">
    <location>
        <position position="140"/>
    </location>
    <ligand>
        <name>Zn(2+)</name>
        <dbReference type="ChEBI" id="CHEBI:29105"/>
        <label>1</label>
        <note>catalytic</note>
    </ligand>
</feature>
<dbReference type="InterPro" id="IPR013471">
    <property type="entry name" value="RNase_Z/BN"/>
</dbReference>
<evidence type="ECO:0000256" key="7">
    <source>
        <dbReference type="ARBA" id="ARBA00022833"/>
    </source>
</evidence>
<dbReference type="Gene3D" id="3.60.15.10">
    <property type="entry name" value="Ribonuclease Z/Hydroxyacylglutathione hydrolase-like"/>
    <property type="match status" value="1"/>
</dbReference>
<gene>
    <name evidence="8" type="primary">rnz</name>
    <name evidence="9" type="ORF">GCM10009117_01570</name>
</gene>
<evidence type="ECO:0000256" key="5">
    <source>
        <dbReference type="ARBA" id="ARBA00022759"/>
    </source>
</evidence>
<keyword evidence="4 8" id="KW-0479">Metal-binding</keyword>
<dbReference type="CDD" id="cd07717">
    <property type="entry name" value="RNaseZ_ZiPD-like_MBL-fold"/>
    <property type="match status" value="1"/>
</dbReference>